<dbReference type="PANTHER" id="PTHR11455">
    <property type="entry name" value="CRYPTOCHROME"/>
    <property type="match status" value="1"/>
</dbReference>
<dbReference type="GO" id="GO:0071949">
    <property type="term" value="F:FAD binding"/>
    <property type="evidence" value="ECO:0007669"/>
    <property type="project" value="TreeGrafter"/>
</dbReference>
<comment type="similarity">
    <text evidence="1">Belongs to the DNA photolyase class-1 family.</text>
</comment>
<keyword evidence="4" id="KW-1185">Reference proteome</keyword>
<evidence type="ECO:0000256" key="1">
    <source>
        <dbReference type="ARBA" id="ARBA00005862"/>
    </source>
</evidence>
<evidence type="ECO:0000256" key="2">
    <source>
        <dbReference type="PIRSR" id="PIRSR602081-1"/>
    </source>
</evidence>
<dbReference type="EMBL" id="PYDT01000007">
    <property type="protein sequence ID" value="THU56527.1"/>
    <property type="molecule type" value="Genomic_DNA"/>
</dbReference>
<evidence type="ECO:0008006" key="5">
    <source>
        <dbReference type="Google" id="ProtNLM"/>
    </source>
</evidence>
<name>A0A4S8J4Z0_MUSBA</name>
<dbReference type="GO" id="GO:0003904">
    <property type="term" value="F:deoxyribodipyrimidine photo-lyase activity"/>
    <property type="evidence" value="ECO:0007669"/>
    <property type="project" value="TreeGrafter"/>
</dbReference>
<organism evidence="3 4">
    <name type="scientific">Musa balbisiana</name>
    <name type="common">Banana</name>
    <dbReference type="NCBI Taxonomy" id="52838"/>
    <lineage>
        <taxon>Eukaryota</taxon>
        <taxon>Viridiplantae</taxon>
        <taxon>Streptophyta</taxon>
        <taxon>Embryophyta</taxon>
        <taxon>Tracheophyta</taxon>
        <taxon>Spermatophyta</taxon>
        <taxon>Magnoliopsida</taxon>
        <taxon>Liliopsida</taxon>
        <taxon>Zingiberales</taxon>
        <taxon>Musaceae</taxon>
        <taxon>Musa</taxon>
    </lineage>
</organism>
<dbReference type="AlphaFoldDB" id="A0A4S8J4Z0"/>
<dbReference type="STRING" id="52838.A0A4S8J4Z0"/>
<feature type="binding site" evidence="2">
    <location>
        <position position="268"/>
    </location>
    <ligand>
        <name>FAD</name>
        <dbReference type="ChEBI" id="CHEBI:57692"/>
    </ligand>
</feature>
<dbReference type="InterPro" id="IPR036134">
    <property type="entry name" value="Crypto/Photolyase_FAD-like_sf"/>
</dbReference>
<dbReference type="SUPFAM" id="SSF52425">
    <property type="entry name" value="Cryptochrome/photolyase, N-terminal domain"/>
    <property type="match status" value="1"/>
</dbReference>
<dbReference type="InterPro" id="IPR002081">
    <property type="entry name" value="Cryptochrome/DNA_photolyase_1"/>
</dbReference>
<sequence>MTTELNPIATTTTTNLPTSLSLFISSLSLSLYSSPLQALLQALHPFQDLQLPSPFALPVHPPLLHRLVPRRPPPPYHEALYAANADSLSLLPAFLIDSATSAGPAPDSTAPATAAPASLLTPSLTSAPGCAAADLTWWRAAGAEAVFAHWEVSQDEAPVAERVVKAMEAEGVEMNTLHHVDDLPFEQEHMPTNYGGFREKVKGVAVRETIETPEEVKGLPSTGDIDPGEIPSLQDLGLNPTPTILQDGKPEALERSKKFATECYAQPYKENTRDDIYGASFLSKISPWLAMGRAELKKTATSTVSAASPKKNTADSENSGMNWLTFELLWRDFFRFITKKCSSTKKNLQIVLATACSGALALLCFSQLNSAMAFEVCGILEEIISS</sequence>
<dbReference type="InterPro" id="IPR036155">
    <property type="entry name" value="Crypto/Photolyase_N_sf"/>
</dbReference>
<proteinExistence type="inferred from homology"/>
<dbReference type="PANTHER" id="PTHR11455:SF2">
    <property type="entry name" value="BLUE-LIGHT PHOTORECEPTOR PHR2"/>
    <property type="match status" value="1"/>
</dbReference>
<dbReference type="SUPFAM" id="SSF48173">
    <property type="entry name" value="Cryptochrome/photolyase FAD-binding domain"/>
    <property type="match status" value="1"/>
</dbReference>
<accession>A0A4S8J4Z0</accession>
<protein>
    <recommendedName>
        <fullName evidence="5">Photolyase/cryptochrome alpha/beta domain-containing protein</fullName>
    </recommendedName>
</protein>
<keyword evidence="2" id="KW-0274">FAD</keyword>
<dbReference type="GO" id="GO:0000719">
    <property type="term" value="P:photoreactive repair"/>
    <property type="evidence" value="ECO:0007669"/>
    <property type="project" value="TreeGrafter"/>
</dbReference>
<comment type="caution">
    <text evidence="3">The sequence shown here is derived from an EMBL/GenBank/DDBJ whole genome shotgun (WGS) entry which is preliminary data.</text>
</comment>
<comment type="cofactor">
    <cofactor evidence="2">
        <name>FAD</name>
        <dbReference type="ChEBI" id="CHEBI:57692"/>
    </cofactor>
    <text evidence="2">Binds 1 FAD per subunit.</text>
</comment>
<gene>
    <name evidence="3" type="ORF">C4D60_Mb11t18160</name>
</gene>
<reference evidence="3 4" key="1">
    <citation type="journal article" date="2019" name="Nat. Plants">
        <title>Genome sequencing of Musa balbisiana reveals subgenome evolution and function divergence in polyploid bananas.</title>
        <authorList>
            <person name="Yao X."/>
        </authorList>
    </citation>
    <scope>NUCLEOTIDE SEQUENCE [LARGE SCALE GENOMIC DNA]</scope>
    <source>
        <strain evidence="4">cv. DH-PKW</strain>
        <tissue evidence="3">Leaves</tissue>
    </source>
</reference>
<dbReference type="GO" id="GO:0003677">
    <property type="term" value="F:DNA binding"/>
    <property type="evidence" value="ECO:0007669"/>
    <property type="project" value="TreeGrafter"/>
</dbReference>
<keyword evidence="2" id="KW-0285">Flavoprotein</keyword>
<evidence type="ECO:0000313" key="4">
    <source>
        <dbReference type="Proteomes" id="UP000317650"/>
    </source>
</evidence>
<dbReference type="Proteomes" id="UP000317650">
    <property type="component" value="Chromosome 11"/>
</dbReference>
<evidence type="ECO:0000313" key="3">
    <source>
        <dbReference type="EMBL" id="THU56527.1"/>
    </source>
</evidence>
<feature type="binding site" evidence="2">
    <location>
        <begin position="327"/>
        <end position="334"/>
    </location>
    <ligand>
        <name>FAD</name>
        <dbReference type="ChEBI" id="CHEBI:57692"/>
    </ligand>
</feature>
<dbReference type="Gene3D" id="1.25.40.80">
    <property type="match status" value="1"/>
</dbReference>